<comment type="caution">
    <text evidence="1">The sequence shown here is derived from an EMBL/GenBank/DDBJ whole genome shotgun (WGS) entry which is preliminary data.</text>
</comment>
<dbReference type="Proteomes" id="UP001430919">
    <property type="component" value="Unassembled WGS sequence"/>
</dbReference>
<reference evidence="1" key="1">
    <citation type="submission" date="2021-11" db="EMBL/GenBank/DDBJ databases">
        <title>Description of novel Flavobacterium species.</title>
        <authorList>
            <person name="Saticioglu I.B."/>
            <person name="Ay H."/>
            <person name="Altun S."/>
            <person name="Duman M."/>
        </authorList>
    </citation>
    <scope>NUCLEOTIDE SEQUENCE</scope>
    <source>
        <strain evidence="1">F-65</strain>
    </source>
</reference>
<accession>A0ABS8MYY3</accession>
<protein>
    <submittedName>
        <fullName evidence="1">Uncharacterized protein</fullName>
    </submittedName>
</protein>
<name>A0ABS8MYY3_9FLAO</name>
<evidence type="ECO:0000313" key="1">
    <source>
        <dbReference type="EMBL" id="MCC9073969.1"/>
    </source>
</evidence>
<dbReference type="EMBL" id="JAJJMO010000001">
    <property type="protein sequence ID" value="MCC9073969.1"/>
    <property type="molecule type" value="Genomic_DNA"/>
</dbReference>
<sequence>MKLIEKFYCIQTEKYGDGSEKVIAEGIAQIKQELIRPTIRFINSNGEVISSGNRSIYMKRLIANPYVQTNEYFNKEELFFLSKTYQFDIQESPEYEGYFTSIIKNNPLYKRSANVFLIEEDKKEYLIIEFNRWKLEDQPRSAGEDQLGEDITYILGIWENPLLTDEIIAKIKNKR</sequence>
<keyword evidence="2" id="KW-1185">Reference proteome</keyword>
<gene>
    <name evidence="1" type="ORF">LNQ49_20495</name>
</gene>
<evidence type="ECO:0000313" key="2">
    <source>
        <dbReference type="Proteomes" id="UP001430919"/>
    </source>
</evidence>
<organism evidence="1 2">
    <name type="scientific">Flavobacterium pisciphilum</name>
    <dbReference type="NCBI Taxonomy" id="2893755"/>
    <lineage>
        <taxon>Bacteria</taxon>
        <taxon>Pseudomonadati</taxon>
        <taxon>Bacteroidota</taxon>
        <taxon>Flavobacteriia</taxon>
        <taxon>Flavobacteriales</taxon>
        <taxon>Flavobacteriaceae</taxon>
        <taxon>Flavobacterium</taxon>
    </lineage>
</organism>
<proteinExistence type="predicted"/>
<dbReference type="RefSeq" id="WP_229990873.1">
    <property type="nucleotide sequence ID" value="NZ_JAJJMO010000001.1"/>
</dbReference>